<evidence type="ECO:0000313" key="3">
    <source>
        <dbReference type="EMBL" id="RGR98725.1"/>
    </source>
</evidence>
<dbReference type="Pfam" id="PF04237">
    <property type="entry name" value="YjbR"/>
    <property type="match status" value="1"/>
</dbReference>
<keyword evidence="4" id="KW-1185">Reference proteome</keyword>
<sequence>MDIEALRQYCLSKKAVTECFPFDETTLVFKVVDRMFLLVDLEHPDCVSMKCNPDYAIELREHYNGIEGAYHFNKKYWNQVALNSDVPDSLIRDLIDHSYEEVVGKFTKKQRDVFNKISASFQENISIFSEYLPEPVFLHETTSTNSYLDELCNNSSVEELTSVYTDFQTAGRGQRGNSWESEDGANLLFSFVLYPDFLEARKQFYLSQITALALQEVLSQYTDGIRIKWPNDIYWKDKKICGTLIENDLTGIHISRSISGTGVNLNQERFISDAPNPVSLFQITGQRYDRKEILHQLMERVAHYYTLLKNGETELIASRYQDVLYRKEGFYPYTDKDGSFRARICGIEPSGALILEDESGKRREYMFKEVSFEL</sequence>
<dbReference type="Proteomes" id="UP000285864">
    <property type="component" value="Unassembled WGS sequence"/>
</dbReference>
<name>A0A412GV25_9BACT</name>
<dbReference type="CDD" id="cd16442">
    <property type="entry name" value="BPL"/>
    <property type="match status" value="1"/>
</dbReference>
<dbReference type="EMBL" id="QRUU01000010">
    <property type="protein sequence ID" value="RGR98725.1"/>
    <property type="molecule type" value="Genomic_DNA"/>
</dbReference>
<feature type="domain" description="BPL/LPL catalytic" evidence="2">
    <location>
        <begin position="120"/>
        <end position="309"/>
    </location>
</feature>
<dbReference type="InterPro" id="IPR004143">
    <property type="entry name" value="BPL_LPL_catalytic"/>
</dbReference>
<reference evidence="3 4" key="1">
    <citation type="submission" date="2018-08" db="EMBL/GenBank/DDBJ databases">
        <title>A genome reference for cultivated species of the human gut microbiota.</title>
        <authorList>
            <person name="Zou Y."/>
            <person name="Xue W."/>
            <person name="Luo G."/>
        </authorList>
    </citation>
    <scope>NUCLEOTIDE SEQUENCE [LARGE SCALE GENOMIC DNA]</scope>
    <source>
        <strain evidence="3 4">AF24-2</strain>
    </source>
</reference>
<dbReference type="PANTHER" id="PTHR12835">
    <property type="entry name" value="BIOTIN PROTEIN LIGASE"/>
    <property type="match status" value="1"/>
</dbReference>
<dbReference type="NCBIfam" id="TIGR00121">
    <property type="entry name" value="birA_ligase"/>
    <property type="match status" value="1"/>
</dbReference>
<dbReference type="Pfam" id="PF03099">
    <property type="entry name" value="BPL_LplA_LipB"/>
    <property type="match status" value="1"/>
</dbReference>
<dbReference type="GO" id="GO:0005737">
    <property type="term" value="C:cytoplasm"/>
    <property type="evidence" value="ECO:0007669"/>
    <property type="project" value="TreeGrafter"/>
</dbReference>
<accession>A0A412GV25</accession>
<evidence type="ECO:0000256" key="1">
    <source>
        <dbReference type="ARBA" id="ARBA00022598"/>
    </source>
</evidence>
<evidence type="ECO:0000259" key="2">
    <source>
        <dbReference type="PROSITE" id="PS51733"/>
    </source>
</evidence>
<proteinExistence type="predicted"/>
<dbReference type="Gene3D" id="3.90.1150.30">
    <property type="match status" value="1"/>
</dbReference>
<dbReference type="AlphaFoldDB" id="A0A412GV25"/>
<dbReference type="SUPFAM" id="SSF142906">
    <property type="entry name" value="YjbR-like"/>
    <property type="match status" value="1"/>
</dbReference>
<dbReference type="InterPro" id="IPR058532">
    <property type="entry name" value="YjbR/MT2646/Rv2570-like"/>
</dbReference>
<dbReference type="GO" id="GO:0004077">
    <property type="term" value="F:biotin--[biotin carboxyl-carrier protein] ligase activity"/>
    <property type="evidence" value="ECO:0007669"/>
    <property type="project" value="UniProtKB-EC"/>
</dbReference>
<dbReference type="InterPro" id="IPR045864">
    <property type="entry name" value="aa-tRNA-synth_II/BPL/LPL"/>
</dbReference>
<gene>
    <name evidence="3" type="ORF">DWY20_03920</name>
</gene>
<organism evidence="3 4">
    <name type="scientific">Phocaeicola coprocola</name>
    <dbReference type="NCBI Taxonomy" id="310298"/>
    <lineage>
        <taxon>Bacteria</taxon>
        <taxon>Pseudomonadati</taxon>
        <taxon>Bacteroidota</taxon>
        <taxon>Bacteroidia</taxon>
        <taxon>Bacteroidales</taxon>
        <taxon>Bacteroidaceae</taxon>
        <taxon>Phocaeicola</taxon>
    </lineage>
</organism>
<dbReference type="PANTHER" id="PTHR12835:SF5">
    <property type="entry name" value="BIOTIN--PROTEIN LIGASE"/>
    <property type="match status" value="1"/>
</dbReference>
<comment type="caution">
    <text evidence="3">The sequence shown here is derived from an EMBL/GenBank/DDBJ whole genome shotgun (WGS) entry which is preliminary data.</text>
</comment>
<dbReference type="InterPro" id="IPR004408">
    <property type="entry name" value="Biotin_CoA_COase_ligase"/>
</dbReference>
<dbReference type="Gene3D" id="3.30.930.10">
    <property type="entry name" value="Bira Bifunctional Protein, Domain 2"/>
    <property type="match status" value="1"/>
</dbReference>
<dbReference type="PROSITE" id="PS51733">
    <property type="entry name" value="BPL_LPL_CATALYTIC"/>
    <property type="match status" value="1"/>
</dbReference>
<dbReference type="InterPro" id="IPR038056">
    <property type="entry name" value="YjbR-like_sf"/>
</dbReference>
<evidence type="ECO:0000313" key="4">
    <source>
        <dbReference type="Proteomes" id="UP000285864"/>
    </source>
</evidence>
<dbReference type="EC" id="6.3.4.15" evidence="3"/>
<dbReference type="SUPFAM" id="SSF55681">
    <property type="entry name" value="Class II aaRS and biotin synthetases"/>
    <property type="match status" value="1"/>
</dbReference>
<keyword evidence="1 3" id="KW-0436">Ligase</keyword>
<protein>
    <submittedName>
        <fullName evidence="3">Biotin--[acetyl-CoA-carboxylase] ligase</fullName>
        <ecNumber evidence="3">6.3.4.15</ecNumber>
    </submittedName>
</protein>